<reference evidence="2 3" key="1">
    <citation type="submission" date="2018-07" db="EMBL/GenBank/DDBJ databases">
        <title>Oceanihabitans testaceum sp. nov., isolated from marine sediment.</title>
        <authorList>
            <person name="Li C.-M."/>
        </authorList>
    </citation>
    <scope>NUCLEOTIDE SEQUENCE [LARGE SCALE GENOMIC DNA]</scope>
    <source>
        <strain evidence="2 3">S9-10</strain>
    </source>
</reference>
<keyword evidence="3" id="KW-1185">Reference proteome</keyword>
<gene>
    <name evidence="2" type="ORF">DU428_03905</name>
</gene>
<name>A0A368PBD5_9FLAO</name>
<organism evidence="2 3">
    <name type="scientific">Oceanihabitans sediminis</name>
    <dbReference type="NCBI Taxonomy" id="1812012"/>
    <lineage>
        <taxon>Bacteria</taxon>
        <taxon>Pseudomonadati</taxon>
        <taxon>Bacteroidota</taxon>
        <taxon>Flavobacteriia</taxon>
        <taxon>Flavobacteriales</taxon>
        <taxon>Flavobacteriaceae</taxon>
        <taxon>Oceanihabitans</taxon>
    </lineage>
</organism>
<evidence type="ECO:0000313" key="3">
    <source>
        <dbReference type="Proteomes" id="UP000252249"/>
    </source>
</evidence>
<proteinExistence type="predicted"/>
<comment type="caution">
    <text evidence="2">The sequence shown here is derived from an EMBL/GenBank/DDBJ whole genome shotgun (WGS) entry which is preliminary data.</text>
</comment>
<dbReference type="EMBL" id="QPIG01000001">
    <property type="protein sequence ID" value="RCU58531.1"/>
    <property type="molecule type" value="Genomic_DNA"/>
</dbReference>
<dbReference type="RefSeq" id="WP_113965839.1">
    <property type="nucleotide sequence ID" value="NZ_JAWVXR010000001.1"/>
</dbReference>
<sequence>MKTFQFFKVASVFAILLCFSCGSTEKVITTDGRVYELKGGKFYSNGADVTEELSSEEKTEIQEILDQRLAFEKEAKEKKEALEAAQKKAEKARKEAEKKQKELEKKMKAKEDARKDFFQAKNKLKKQRAKYQKRLDRGKLSPVAIEKWEEKLKGLEQDVQDLEQNLKRY</sequence>
<evidence type="ECO:0000313" key="2">
    <source>
        <dbReference type="EMBL" id="RCU58531.1"/>
    </source>
</evidence>
<dbReference type="Proteomes" id="UP000252249">
    <property type="component" value="Unassembled WGS sequence"/>
</dbReference>
<feature type="region of interest" description="Disordered" evidence="1">
    <location>
        <begin position="82"/>
        <end position="135"/>
    </location>
</feature>
<evidence type="ECO:0000256" key="1">
    <source>
        <dbReference type="SAM" id="MobiDB-lite"/>
    </source>
</evidence>
<dbReference type="OrthoDB" id="1454376at2"/>
<feature type="compositionally biased region" description="Basic residues" evidence="1">
    <location>
        <begin position="122"/>
        <end position="132"/>
    </location>
</feature>
<protein>
    <submittedName>
        <fullName evidence="2">Uncharacterized protein</fullName>
    </submittedName>
</protein>
<feature type="compositionally biased region" description="Basic and acidic residues" evidence="1">
    <location>
        <begin position="82"/>
        <end position="118"/>
    </location>
</feature>
<accession>A0A368PBD5</accession>
<dbReference type="AlphaFoldDB" id="A0A368PBD5"/>